<reference evidence="2" key="1">
    <citation type="submission" date="2020-11" db="EMBL/GenBank/DDBJ databases">
        <authorList>
            <person name="Tran Van P."/>
        </authorList>
    </citation>
    <scope>NUCLEOTIDE SEQUENCE</scope>
</reference>
<dbReference type="SUPFAM" id="SSF52540">
    <property type="entry name" value="P-loop containing nucleoside triphosphate hydrolases"/>
    <property type="match status" value="1"/>
</dbReference>
<dbReference type="Gene3D" id="3.40.50.300">
    <property type="entry name" value="P-loop containing nucleotide triphosphate hydrolases"/>
    <property type="match status" value="1"/>
</dbReference>
<dbReference type="AlphaFoldDB" id="A0A7R9LGE7"/>
<dbReference type="GO" id="GO:0070125">
    <property type="term" value="P:mitochondrial translational elongation"/>
    <property type="evidence" value="ECO:0007669"/>
    <property type="project" value="TreeGrafter"/>
</dbReference>
<organism evidence="2">
    <name type="scientific">Medioppia subpectinata</name>
    <dbReference type="NCBI Taxonomy" id="1979941"/>
    <lineage>
        <taxon>Eukaryota</taxon>
        <taxon>Metazoa</taxon>
        <taxon>Ecdysozoa</taxon>
        <taxon>Arthropoda</taxon>
        <taxon>Chelicerata</taxon>
        <taxon>Arachnida</taxon>
        <taxon>Acari</taxon>
        <taxon>Acariformes</taxon>
        <taxon>Sarcoptiformes</taxon>
        <taxon>Oribatida</taxon>
        <taxon>Brachypylina</taxon>
        <taxon>Oppioidea</taxon>
        <taxon>Oppiidae</taxon>
        <taxon>Medioppia</taxon>
    </lineage>
</organism>
<dbReference type="PANTHER" id="PTHR43721">
    <property type="entry name" value="ELONGATION FACTOR TU-RELATED"/>
    <property type="match status" value="1"/>
</dbReference>
<dbReference type="EMBL" id="CAJPIZ010022678">
    <property type="protein sequence ID" value="CAG2118002.1"/>
    <property type="molecule type" value="Genomic_DNA"/>
</dbReference>
<name>A0A7R9LGE7_9ACAR</name>
<dbReference type="Proteomes" id="UP000759131">
    <property type="component" value="Unassembled WGS sequence"/>
</dbReference>
<dbReference type="InterPro" id="IPR000795">
    <property type="entry name" value="T_Tr_GTP-bd_dom"/>
</dbReference>
<proteinExistence type="predicted"/>
<dbReference type="InterPro" id="IPR050055">
    <property type="entry name" value="EF-Tu_GTPase"/>
</dbReference>
<evidence type="ECO:0000313" key="2">
    <source>
        <dbReference type="EMBL" id="CAD7639893.1"/>
    </source>
</evidence>
<feature type="domain" description="Tr-type G" evidence="1">
    <location>
        <begin position="95"/>
        <end position="123"/>
    </location>
</feature>
<dbReference type="GO" id="GO:0003746">
    <property type="term" value="F:translation elongation factor activity"/>
    <property type="evidence" value="ECO:0007669"/>
    <property type="project" value="TreeGrafter"/>
</dbReference>
<gene>
    <name evidence="2" type="ORF">OSB1V03_LOCUS17954</name>
</gene>
<dbReference type="Pfam" id="PF00009">
    <property type="entry name" value="GTP_EFTU"/>
    <property type="match status" value="1"/>
</dbReference>
<dbReference type="GO" id="GO:0005525">
    <property type="term" value="F:GTP binding"/>
    <property type="evidence" value="ECO:0007669"/>
    <property type="project" value="InterPro"/>
</dbReference>
<dbReference type="GO" id="GO:0005739">
    <property type="term" value="C:mitochondrion"/>
    <property type="evidence" value="ECO:0007669"/>
    <property type="project" value="TreeGrafter"/>
</dbReference>
<dbReference type="InterPro" id="IPR027417">
    <property type="entry name" value="P-loop_NTPase"/>
</dbReference>
<dbReference type="OrthoDB" id="6767229at2759"/>
<accession>A0A7R9LGE7</accession>
<evidence type="ECO:0000259" key="1">
    <source>
        <dbReference type="Pfam" id="PF00009"/>
    </source>
</evidence>
<protein>
    <recommendedName>
        <fullName evidence="1">Tr-type G domain-containing protein</fullName>
    </recommendedName>
</protein>
<sequence length="131" mass="14873">MRRTIALSYLLSKPHPGVRLLTPEEDNEWLSGSSQELFLWMAFRVNTKPRCHILWCLRDKSSDKALICRRLSSQQSSDNLVVNVTKRKRNVMSGKEHMNIGTIGHVDHGKTTLTSALTKVCADNGFSRYVS</sequence>
<dbReference type="EMBL" id="OC877253">
    <property type="protein sequence ID" value="CAD7639893.1"/>
    <property type="molecule type" value="Genomic_DNA"/>
</dbReference>
<keyword evidence="3" id="KW-1185">Reference proteome</keyword>
<evidence type="ECO:0000313" key="3">
    <source>
        <dbReference type="Proteomes" id="UP000759131"/>
    </source>
</evidence>
<dbReference type="GO" id="GO:0003924">
    <property type="term" value="F:GTPase activity"/>
    <property type="evidence" value="ECO:0007669"/>
    <property type="project" value="InterPro"/>
</dbReference>
<dbReference type="PANTHER" id="PTHR43721:SF22">
    <property type="entry name" value="ELONGATION FACTOR TU, MITOCHONDRIAL"/>
    <property type="match status" value="1"/>
</dbReference>